<comment type="caution">
    <text evidence="1">The sequence shown here is derived from an EMBL/GenBank/DDBJ whole genome shotgun (WGS) entry which is preliminary data.</text>
</comment>
<protein>
    <submittedName>
        <fullName evidence="1">Uncharacterized protein</fullName>
    </submittedName>
</protein>
<proteinExistence type="predicted"/>
<dbReference type="EMBL" id="VHKY01000001">
    <property type="protein sequence ID" value="TZE51953.1"/>
    <property type="molecule type" value="Genomic_DNA"/>
</dbReference>
<evidence type="ECO:0000313" key="1">
    <source>
        <dbReference type="EMBL" id="TZE51953.1"/>
    </source>
</evidence>
<accession>A0A5D7MND0</accession>
<organism evidence="1 2">
    <name type="scientific">Escherichia coli</name>
    <dbReference type="NCBI Taxonomy" id="562"/>
    <lineage>
        <taxon>Bacteria</taxon>
        <taxon>Pseudomonadati</taxon>
        <taxon>Pseudomonadota</taxon>
        <taxon>Gammaproteobacteria</taxon>
        <taxon>Enterobacterales</taxon>
        <taxon>Enterobacteriaceae</taxon>
        <taxon>Escherichia</taxon>
    </lineage>
</organism>
<sequence>MGATIFCCAKHETLFDLAGQWMKQQIKKKWATCPPLFIAVYPAIQDLLLLIITCKETKKR</sequence>
<name>A0A5D7MND0_ECOLX</name>
<dbReference type="Proteomes" id="UP000324120">
    <property type="component" value="Unassembled WGS sequence"/>
</dbReference>
<evidence type="ECO:0000313" key="2">
    <source>
        <dbReference type="Proteomes" id="UP000324120"/>
    </source>
</evidence>
<dbReference type="AlphaFoldDB" id="A0A5D7MND0"/>
<gene>
    <name evidence="1" type="ORF">FKO60_01875</name>
</gene>
<reference evidence="1 2" key="1">
    <citation type="submission" date="2019-06" db="EMBL/GenBank/DDBJ databases">
        <title>The presence and diversity of blaCTX-M among Escherichia coli from urban wastewater and feedlot cattle, in Alberta, Canada.</title>
        <authorList>
            <person name="Cormier A.C."/>
            <person name="Chalmer G."/>
            <person name="Cook S.R."/>
            <person name="Zaheer R."/>
            <person name="Hannon S.J."/>
            <person name="Booker C.W."/>
            <person name="Read R."/>
            <person name="Gow S.P."/>
            <person name="Mcallister T.A."/>
            <person name="Boerlin P."/>
        </authorList>
    </citation>
    <scope>NUCLEOTIDE SEQUENCE [LARGE SCALE GENOMIC DNA]</scope>
    <source>
        <strain evidence="1 2">347</strain>
    </source>
</reference>